<reference evidence="2" key="2">
    <citation type="submission" date="2014-03" db="EMBL/GenBank/DDBJ databases">
        <authorList>
            <person name="Genoscope - CEA"/>
        </authorList>
    </citation>
    <scope>NUCLEOTIDE SEQUENCE</scope>
</reference>
<dbReference type="PANTHER" id="PTHR28422:SF1">
    <property type="entry name" value="SIMILAR TO HUMAN CHROMOSOME 15 OPEN READING FRAME 39"/>
    <property type="match status" value="1"/>
</dbReference>
<name>A0A060YX01_ONCMY</name>
<dbReference type="PaxDb" id="8022-A0A060YX01"/>
<evidence type="ECO:0000313" key="3">
    <source>
        <dbReference type="Proteomes" id="UP000193380"/>
    </source>
</evidence>
<feature type="compositionally biased region" description="Polar residues" evidence="1">
    <location>
        <begin position="13"/>
        <end position="41"/>
    </location>
</feature>
<feature type="compositionally biased region" description="Pro residues" evidence="1">
    <location>
        <begin position="1"/>
        <end position="10"/>
    </location>
</feature>
<sequence>MLRAVAPPPCSTEVPQSPTDPTAVAKSSRSPHALSDSNNSSRPARQHFLELHLLLCNLVSSCVSHTPPTELQTWLSQLDISLTSTAISPPKAQKVTSLLGSEAREVWLRGPETQAALQNVLQRLGQYVAQKQCPFPHVMRAGAVFVPMLVVKELLFPQVQGVYIDQVLQEHKVELRPTTLSEERHLVTLQKRPCSSKLRRLLSLKHLPNIYPDILNLYYHSCVCKSLGELAVSLLAWPLIEPG</sequence>
<reference evidence="2" key="1">
    <citation type="journal article" date="2014" name="Nat. Commun.">
        <title>The rainbow trout genome provides novel insights into evolution after whole-genome duplication in vertebrates.</title>
        <authorList>
            <person name="Berthelot C."/>
            <person name="Brunet F."/>
            <person name="Chalopin D."/>
            <person name="Juanchich A."/>
            <person name="Bernard M."/>
            <person name="Noel B."/>
            <person name="Bento P."/>
            <person name="Da Silva C."/>
            <person name="Labadie K."/>
            <person name="Alberti A."/>
            <person name="Aury J.M."/>
            <person name="Louis A."/>
            <person name="Dehais P."/>
            <person name="Bardou P."/>
            <person name="Montfort J."/>
            <person name="Klopp C."/>
            <person name="Cabau C."/>
            <person name="Gaspin C."/>
            <person name="Thorgaard G.H."/>
            <person name="Boussaha M."/>
            <person name="Quillet E."/>
            <person name="Guyomard R."/>
            <person name="Galiana D."/>
            <person name="Bobe J."/>
            <person name="Volff J.N."/>
            <person name="Genet C."/>
            <person name="Wincker P."/>
            <person name="Jaillon O."/>
            <person name="Roest Crollius H."/>
            <person name="Guiguen Y."/>
        </authorList>
    </citation>
    <scope>NUCLEOTIDE SEQUENCE [LARGE SCALE GENOMIC DNA]</scope>
</reference>
<dbReference type="InterPro" id="IPR037656">
    <property type="entry name" value="DUF5525"/>
</dbReference>
<evidence type="ECO:0000256" key="1">
    <source>
        <dbReference type="SAM" id="MobiDB-lite"/>
    </source>
</evidence>
<accession>A0A060YX01</accession>
<organism evidence="2 3">
    <name type="scientific">Oncorhynchus mykiss</name>
    <name type="common">Rainbow trout</name>
    <name type="synonym">Salmo gairdneri</name>
    <dbReference type="NCBI Taxonomy" id="8022"/>
    <lineage>
        <taxon>Eukaryota</taxon>
        <taxon>Metazoa</taxon>
        <taxon>Chordata</taxon>
        <taxon>Craniata</taxon>
        <taxon>Vertebrata</taxon>
        <taxon>Euteleostomi</taxon>
        <taxon>Actinopterygii</taxon>
        <taxon>Neopterygii</taxon>
        <taxon>Teleostei</taxon>
        <taxon>Protacanthopterygii</taxon>
        <taxon>Salmoniformes</taxon>
        <taxon>Salmonidae</taxon>
        <taxon>Salmoninae</taxon>
        <taxon>Oncorhynchus</taxon>
    </lineage>
</organism>
<evidence type="ECO:0000313" key="2">
    <source>
        <dbReference type="EMBL" id="CDQ96241.1"/>
    </source>
</evidence>
<dbReference type="AlphaFoldDB" id="A0A060YX01"/>
<dbReference type="Pfam" id="PF17663">
    <property type="entry name" value="DUF5525"/>
    <property type="match status" value="1"/>
</dbReference>
<protein>
    <submittedName>
        <fullName evidence="2">Uncharacterized protein</fullName>
    </submittedName>
</protein>
<dbReference type="Proteomes" id="UP000193380">
    <property type="component" value="Unassembled WGS sequence"/>
</dbReference>
<dbReference type="PANTHER" id="PTHR28422">
    <property type="entry name" value="SIMILAR TO HUMAN CHROMOSOME 15 OPEN READING FRAME 39"/>
    <property type="match status" value="1"/>
</dbReference>
<dbReference type="EMBL" id="FR924726">
    <property type="protein sequence ID" value="CDQ96241.1"/>
    <property type="molecule type" value="Genomic_DNA"/>
</dbReference>
<feature type="region of interest" description="Disordered" evidence="1">
    <location>
        <begin position="1"/>
        <end position="41"/>
    </location>
</feature>
<gene>
    <name evidence="2" type="ORF">GSONMT00029873001</name>
</gene>
<proteinExistence type="predicted"/>